<dbReference type="AlphaFoldDB" id="A0A8J2P3H1"/>
<dbReference type="PANTHER" id="PTHR10057">
    <property type="entry name" value="PERIPHERAL-TYPE BENZODIAZEPINE RECEPTOR"/>
    <property type="match status" value="1"/>
</dbReference>
<evidence type="ECO:0000256" key="4">
    <source>
        <dbReference type="ARBA" id="ARBA00022989"/>
    </source>
</evidence>
<dbReference type="OrthoDB" id="8841220at2759"/>
<reference evidence="7" key="1">
    <citation type="submission" date="2021-06" db="EMBL/GenBank/DDBJ databases">
        <authorList>
            <person name="Hodson N. C."/>
            <person name="Mongue J. A."/>
            <person name="Jaron S. K."/>
        </authorList>
    </citation>
    <scope>NUCLEOTIDE SEQUENCE</scope>
</reference>
<evidence type="ECO:0000256" key="5">
    <source>
        <dbReference type="ARBA" id="ARBA00023136"/>
    </source>
</evidence>
<dbReference type="PANTHER" id="PTHR10057:SF0">
    <property type="entry name" value="TRANSLOCATOR PROTEIN"/>
    <property type="match status" value="1"/>
</dbReference>
<comment type="similarity">
    <text evidence="2">Belongs to the TspO/BZRP family.</text>
</comment>
<sequence>MVNLGMIGAMVLPNVGGWLGSFITIKNIPTWYEGLNKPSWRPPNKAFGPVWTALYTSMGYASYLVYRDGGGFDGVARGPLMLFGSQLALNWAWTPIFFGFHKLGLSLAEIILLYGNVVACAVGFWNVNQTAGLIMLPYIGWLSLATVLNYCVWRDNKEPKSIKSK</sequence>
<evidence type="ECO:0000313" key="8">
    <source>
        <dbReference type="Proteomes" id="UP000708208"/>
    </source>
</evidence>
<feature type="transmembrane region" description="Helical" evidence="6">
    <location>
        <begin position="46"/>
        <end position="66"/>
    </location>
</feature>
<proteinExistence type="inferred from homology"/>
<evidence type="ECO:0000256" key="6">
    <source>
        <dbReference type="SAM" id="Phobius"/>
    </source>
</evidence>
<keyword evidence="5 6" id="KW-0472">Membrane</keyword>
<feature type="transmembrane region" description="Helical" evidence="6">
    <location>
        <begin position="133"/>
        <end position="153"/>
    </location>
</feature>
<dbReference type="FunFam" id="1.20.1260.100:FF:000001">
    <property type="entry name" value="translocator protein 2"/>
    <property type="match status" value="1"/>
</dbReference>
<dbReference type="Proteomes" id="UP000708208">
    <property type="component" value="Unassembled WGS sequence"/>
</dbReference>
<feature type="transmembrane region" description="Helical" evidence="6">
    <location>
        <begin position="78"/>
        <end position="100"/>
    </location>
</feature>
<keyword evidence="3 6" id="KW-0812">Transmembrane</keyword>
<evidence type="ECO:0008006" key="9">
    <source>
        <dbReference type="Google" id="ProtNLM"/>
    </source>
</evidence>
<name>A0A8J2P3H1_9HEXA</name>
<evidence type="ECO:0000313" key="7">
    <source>
        <dbReference type="EMBL" id="CAG7786521.1"/>
    </source>
</evidence>
<organism evidence="7 8">
    <name type="scientific">Allacma fusca</name>
    <dbReference type="NCBI Taxonomy" id="39272"/>
    <lineage>
        <taxon>Eukaryota</taxon>
        <taxon>Metazoa</taxon>
        <taxon>Ecdysozoa</taxon>
        <taxon>Arthropoda</taxon>
        <taxon>Hexapoda</taxon>
        <taxon>Collembola</taxon>
        <taxon>Symphypleona</taxon>
        <taxon>Sminthuridae</taxon>
        <taxon>Allacma</taxon>
    </lineage>
</organism>
<dbReference type="PIRSF" id="PIRSF005859">
    <property type="entry name" value="PBR"/>
    <property type="match status" value="1"/>
</dbReference>
<dbReference type="Pfam" id="PF03073">
    <property type="entry name" value="TspO_MBR"/>
    <property type="match status" value="1"/>
</dbReference>
<keyword evidence="8" id="KW-1185">Reference proteome</keyword>
<dbReference type="InterPro" id="IPR004307">
    <property type="entry name" value="TspO_MBR"/>
</dbReference>
<dbReference type="GO" id="GO:0005741">
    <property type="term" value="C:mitochondrial outer membrane"/>
    <property type="evidence" value="ECO:0007669"/>
    <property type="project" value="TreeGrafter"/>
</dbReference>
<evidence type="ECO:0000256" key="2">
    <source>
        <dbReference type="ARBA" id="ARBA00007524"/>
    </source>
</evidence>
<dbReference type="CDD" id="cd15904">
    <property type="entry name" value="TSPO_MBR"/>
    <property type="match status" value="1"/>
</dbReference>
<feature type="transmembrane region" description="Helical" evidence="6">
    <location>
        <begin position="107"/>
        <end position="127"/>
    </location>
</feature>
<keyword evidence="4 6" id="KW-1133">Transmembrane helix</keyword>
<evidence type="ECO:0000256" key="1">
    <source>
        <dbReference type="ARBA" id="ARBA00004141"/>
    </source>
</evidence>
<comment type="caution">
    <text evidence="7">The sequence shown here is derived from an EMBL/GenBank/DDBJ whole genome shotgun (WGS) entry which is preliminary data.</text>
</comment>
<accession>A0A8J2P3H1</accession>
<protein>
    <recommendedName>
        <fullName evidence="9">Translocator protein</fullName>
    </recommendedName>
</protein>
<dbReference type="EMBL" id="CAJVCH010319317">
    <property type="protein sequence ID" value="CAG7786521.1"/>
    <property type="molecule type" value="Genomic_DNA"/>
</dbReference>
<comment type="subcellular location">
    <subcellularLocation>
        <location evidence="1">Membrane</location>
        <topology evidence="1">Multi-pass membrane protein</topology>
    </subcellularLocation>
</comment>
<gene>
    <name evidence="7" type="ORF">AFUS01_LOCUS25086</name>
</gene>
<evidence type="ECO:0000256" key="3">
    <source>
        <dbReference type="ARBA" id="ARBA00022692"/>
    </source>
</evidence>
<feature type="transmembrane region" description="Helical" evidence="6">
    <location>
        <begin position="6"/>
        <end position="25"/>
    </location>
</feature>